<protein>
    <recommendedName>
        <fullName evidence="4">F-box domain-containing protein</fullName>
    </recommendedName>
</protein>
<feature type="coiled-coil region" evidence="1">
    <location>
        <begin position="55"/>
        <end position="96"/>
    </location>
</feature>
<comment type="caution">
    <text evidence="2">The sequence shown here is derived from an EMBL/GenBank/DDBJ whole genome shotgun (WGS) entry which is preliminary data.</text>
</comment>
<sequence>MVLASDATSDALYECLGCGLEINGFANDTPSLDEIQCTVSSTSNEPASALSSVLLDSLRTQNLKTSRALESLKSRIEKLSNSLKTLQEDQKNLEEKKRLPPEILSEISIICTKLDQKVGRNEKDFPGSLNTHKAPWVLGQVCRRWREIALAETDLWTVVNLSWTRTPDNIESKRTNLLEPVLALQLQRCRERPIVFSYYSGPDTDERLKEQLVLHLCSRSLQWERLSLEGDVKAFAPLCRYQGLFPSLTTLRVHFLKDDWAADSVFVAFDRLPSLERFSVIGDATAVIRRGDLFSWDKILHFSAQEDTECVPDSVDHYQVLPRLTNVQTCSLDTCLPDSLHDNPPPQPTLTLSFLHTLVLTQSSSALNSGGISPLLNWLVLPALRVLRFPYGFACPSELVDFLDRSQCSLDELTIVNMEETALIHGAVGEFIQVLEAPSLQRLSTLGLGGIAYQEDDDDEELVEATDTLFRTLTWSRVPGQQVLPRLQRLALHGPEVVWTEKACLETLSSRIHGHKVNGKPGTCSLEQFALCNFTGAEGLPLTTAKMLRWLDLAENGLVLTLAWGSYDWDNLSQLPFIWPGQRGG</sequence>
<gene>
    <name evidence="2" type="ORF">AAF712_014609</name>
</gene>
<organism evidence="2 3">
    <name type="scientific">Marasmius tenuissimus</name>
    <dbReference type="NCBI Taxonomy" id="585030"/>
    <lineage>
        <taxon>Eukaryota</taxon>
        <taxon>Fungi</taxon>
        <taxon>Dikarya</taxon>
        <taxon>Basidiomycota</taxon>
        <taxon>Agaricomycotina</taxon>
        <taxon>Agaricomycetes</taxon>
        <taxon>Agaricomycetidae</taxon>
        <taxon>Agaricales</taxon>
        <taxon>Marasmiineae</taxon>
        <taxon>Marasmiaceae</taxon>
        <taxon>Marasmius</taxon>
    </lineage>
</organism>
<keyword evidence="3" id="KW-1185">Reference proteome</keyword>
<keyword evidence="1" id="KW-0175">Coiled coil</keyword>
<accession>A0ABR2ZD58</accession>
<evidence type="ECO:0000256" key="1">
    <source>
        <dbReference type="SAM" id="Coils"/>
    </source>
</evidence>
<name>A0ABR2ZD58_9AGAR</name>
<dbReference type="Proteomes" id="UP001437256">
    <property type="component" value="Unassembled WGS sequence"/>
</dbReference>
<evidence type="ECO:0000313" key="2">
    <source>
        <dbReference type="EMBL" id="KAL0058698.1"/>
    </source>
</evidence>
<reference evidence="2 3" key="1">
    <citation type="submission" date="2024-05" db="EMBL/GenBank/DDBJ databases">
        <title>A draft genome resource for the thread blight pathogen Marasmius tenuissimus strain MS-2.</title>
        <authorList>
            <person name="Yulfo-Soto G.E."/>
            <person name="Baruah I.K."/>
            <person name="Amoako-Attah I."/>
            <person name="Bukari Y."/>
            <person name="Meinhardt L.W."/>
            <person name="Bailey B.A."/>
            <person name="Cohen S.P."/>
        </authorList>
    </citation>
    <scope>NUCLEOTIDE SEQUENCE [LARGE SCALE GENOMIC DNA]</scope>
    <source>
        <strain evidence="2 3">MS-2</strain>
    </source>
</reference>
<proteinExistence type="predicted"/>
<evidence type="ECO:0008006" key="4">
    <source>
        <dbReference type="Google" id="ProtNLM"/>
    </source>
</evidence>
<evidence type="ECO:0000313" key="3">
    <source>
        <dbReference type="Proteomes" id="UP001437256"/>
    </source>
</evidence>
<dbReference type="EMBL" id="JBBXMP010000283">
    <property type="protein sequence ID" value="KAL0058698.1"/>
    <property type="molecule type" value="Genomic_DNA"/>
</dbReference>